<dbReference type="Proteomes" id="UP000275267">
    <property type="component" value="Unassembled WGS sequence"/>
</dbReference>
<comment type="function">
    <text evidence="18">Removal of H(2)O(2), oxidation of toxic reductants, biosynthesis and degradation of lignin, suberization, auxin catabolism, response to environmental stresses such as wounding, pathogen attack and oxidative stress.</text>
</comment>
<name>A0A3L6TT29_PANMI</name>
<dbReference type="OrthoDB" id="2113341at2759"/>
<feature type="binding site" evidence="15">
    <location>
        <position position="163"/>
    </location>
    <ligand>
        <name>Ca(2+)</name>
        <dbReference type="ChEBI" id="CHEBI:29108"/>
        <label>1</label>
    </ligand>
</feature>
<feature type="binding site" evidence="15">
    <location>
        <position position="328"/>
    </location>
    <ligand>
        <name>Ca(2+)</name>
        <dbReference type="ChEBI" id="CHEBI:29108"/>
        <label>2</label>
    </ligand>
</feature>
<feature type="binding site" evidence="15">
    <location>
        <position position="278"/>
    </location>
    <ligand>
        <name>Ca(2+)</name>
        <dbReference type="ChEBI" id="CHEBI:29108"/>
        <label>2</label>
    </ligand>
</feature>
<dbReference type="PROSITE" id="PS50873">
    <property type="entry name" value="PEROXIDASE_4"/>
    <property type="match status" value="1"/>
</dbReference>
<evidence type="ECO:0000256" key="4">
    <source>
        <dbReference type="ARBA" id="ARBA00022559"/>
    </source>
</evidence>
<feature type="binding site" evidence="15">
    <location>
        <position position="154"/>
    </location>
    <ligand>
        <name>Ca(2+)</name>
        <dbReference type="ChEBI" id="CHEBI:29108"/>
        <label>1</label>
    </ligand>
</feature>
<keyword evidence="6 15" id="KW-0479">Metal-binding</keyword>
<dbReference type="FunFam" id="1.10.420.10:FF:000001">
    <property type="entry name" value="Peroxidase"/>
    <property type="match status" value="1"/>
</dbReference>
<feature type="disulfide bond" evidence="17">
    <location>
        <begin position="205"/>
        <end position="407"/>
    </location>
</feature>
<dbReference type="PANTHER" id="PTHR31388">
    <property type="entry name" value="PEROXIDASE 72-RELATED"/>
    <property type="match status" value="1"/>
</dbReference>
<keyword evidence="12 18" id="KW-0376">Hydrogen peroxide</keyword>
<proteinExistence type="inferred from homology"/>
<dbReference type="PROSITE" id="PS00435">
    <property type="entry name" value="PEROXIDASE_1"/>
    <property type="match status" value="1"/>
</dbReference>
<dbReference type="InterPro" id="IPR002016">
    <property type="entry name" value="Haem_peroxidase"/>
</dbReference>
<evidence type="ECO:0000256" key="1">
    <source>
        <dbReference type="ARBA" id="ARBA00000189"/>
    </source>
</evidence>
<dbReference type="GO" id="GO:0140825">
    <property type="term" value="F:lactoperoxidase activity"/>
    <property type="evidence" value="ECO:0007669"/>
    <property type="project" value="UniProtKB-EC"/>
</dbReference>
<dbReference type="GO" id="GO:0006979">
    <property type="term" value="P:response to oxidative stress"/>
    <property type="evidence" value="ECO:0007669"/>
    <property type="project" value="UniProtKB-UniRule"/>
</dbReference>
<evidence type="ECO:0000256" key="12">
    <source>
        <dbReference type="ARBA" id="ARBA00023324"/>
    </source>
</evidence>
<feature type="site" description="Transition state stabilizer" evidence="16">
    <location>
        <position position="149"/>
    </location>
</feature>
<reference evidence="21" key="1">
    <citation type="journal article" date="2019" name="Nat. Commun.">
        <title>The genome of broomcorn millet.</title>
        <authorList>
            <person name="Zou C."/>
            <person name="Miki D."/>
            <person name="Li D."/>
            <person name="Tang Q."/>
            <person name="Xiao L."/>
            <person name="Rajput S."/>
            <person name="Deng P."/>
            <person name="Jia W."/>
            <person name="Huang R."/>
            <person name="Zhang M."/>
            <person name="Sun Y."/>
            <person name="Hu J."/>
            <person name="Fu X."/>
            <person name="Schnable P.S."/>
            <person name="Li F."/>
            <person name="Zhang H."/>
            <person name="Feng B."/>
            <person name="Zhu X."/>
            <person name="Liu R."/>
            <person name="Schnable J.C."/>
            <person name="Zhu J.-K."/>
            <person name="Zhang H."/>
        </authorList>
    </citation>
    <scope>NUCLEOTIDE SEQUENCE [LARGE SCALE GENOMIC DNA]</scope>
</reference>
<evidence type="ECO:0000256" key="5">
    <source>
        <dbReference type="ARBA" id="ARBA00022617"/>
    </source>
</evidence>
<comment type="cofactor">
    <cofactor evidence="15 18">
        <name>Ca(2+)</name>
        <dbReference type="ChEBI" id="CHEBI:29108"/>
    </cofactor>
    <text evidence="15 18">Binds 2 calcium ions per subunit.</text>
</comment>
<keyword evidence="8 18" id="KW-0560">Oxidoreductase</keyword>
<feature type="binding site" description="axial binding residue" evidence="15">
    <location>
        <position position="277"/>
    </location>
    <ligand>
        <name>heme b</name>
        <dbReference type="ChEBI" id="CHEBI:60344"/>
    </ligand>
    <ligandPart>
        <name>Fe</name>
        <dbReference type="ChEBI" id="CHEBI:18248"/>
    </ligandPart>
</feature>
<feature type="disulfide bond" evidence="17">
    <location>
        <begin position="284"/>
        <end position="316"/>
    </location>
</feature>
<feature type="binding site" evidence="15">
    <location>
        <position position="159"/>
    </location>
    <ligand>
        <name>Ca(2+)</name>
        <dbReference type="ChEBI" id="CHEBI:29108"/>
        <label>1</label>
    </ligand>
</feature>
<keyword evidence="7 15" id="KW-0106">Calcium</keyword>
<dbReference type="Gene3D" id="1.10.420.10">
    <property type="entry name" value="Peroxidase, domain 2"/>
    <property type="match status" value="1"/>
</dbReference>
<dbReference type="GO" id="GO:0042744">
    <property type="term" value="P:hydrogen peroxide catabolic process"/>
    <property type="evidence" value="ECO:0007669"/>
    <property type="project" value="UniProtKB-KW"/>
</dbReference>
<feature type="binding site" evidence="15">
    <location>
        <position position="336"/>
    </location>
    <ligand>
        <name>Ca(2+)</name>
        <dbReference type="ChEBI" id="CHEBI:29108"/>
        <label>2</label>
    </ligand>
</feature>
<feature type="binding site" evidence="14">
    <location>
        <position position="247"/>
    </location>
    <ligand>
        <name>substrate</name>
    </ligand>
</feature>
<feature type="binding site" evidence="15">
    <location>
        <position position="157"/>
    </location>
    <ligand>
        <name>Ca(2+)</name>
        <dbReference type="ChEBI" id="CHEBI:29108"/>
        <label>1</label>
    </ligand>
</feature>
<dbReference type="EC" id="1.11.1.7" evidence="18"/>
<evidence type="ECO:0000256" key="3">
    <source>
        <dbReference type="ARBA" id="ARBA00006873"/>
    </source>
</evidence>
<dbReference type="GO" id="GO:0020037">
    <property type="term" value="F:heme binding"/>
    <property type="evidence" value="ECO:0007669"/>
    <property type="project" value="UniProtKB-UniRule"/>
</dbReference>
<sequence length="411" mass="45572">MKPLPTRGAAPPLRLRPRGHRRLRRVLLRQLGVRDWRCRGRRGRQRGGLCLGVRLRARGSVAASLGCRPWRRYWRWSLEDQEIAPCPPGLRLRPDMSKEERLALIQRYEEHQLERLWSLCFDNQKDKSKQQHVFAAMRAEMRMGASLLRLHFHDCFVNGCDGSILLDGSDGEKFAQPNLNSVRGYEVIDAIKADLESLCPEVVSCADIVALAASYGVLFSGGPYWDVPMGRKDGMVANQSGADNGLPAPFEPIDSIIQKFNAVGLNTTDVVVLSGAHTIGRARCALFSNRLSNFSATNSVDPTLDASLADSLQSLCAGGDGNQTTALDVSSADVFDNNYYQNLLDDKGLLSSDQGLFSSVEGIANTKDLVQTYSNDADQYFYDFIWSMIKMGNIPLTGPEGEIRKNCRVVN</sequence>
<keyword evidence="5 18" id="KW-0349">Heme</keyword>
<comment type="similarity">
    <text evidence="18">Belongs to the peroxidase family. Classical plant (class III) peroxidase subfamily.</text>
</comment>
<dbReference type="InterPro" id="IPR019793">
    <property type="entry name" value="Peroxidases_heam-ligand_BS"/>
</dbReference>
<comment type="similarity">
    <text evidence="3">Belongs to the peroxidase family. Ascorbate peroxidase subfamily.</text>
</comment>
<dbReference type="STRING" id="4540.A0A3L6TT29"/>
<dbReference type="InterPro" id="IPR019794">
    <property type="entry name" value="Peroxidases_AS"/>
</dbReference>
<dbReference type="PRINTS" id="PR00458">
    <property type="entry name" value="PEROXIDASE"/>
</dbReference>
<dbReference type="PANTHER" id="PTHR31388:SF31">
    <property type="entry name" value="PEROXIDASE"/>
    <property type="match status" value="1"/>
</dbReference>
<comment type="subcellular location">
    <subcellularLocation>
        <location evidence="2 18">Secreted</location>
    </subcellularLocation>
</comment>
<evidence type="ECO:0000256" key="6">
    <source>
        <dbReference type="ARBA" id="ARBA00022723"/>
    </source>
</evidence>
<gene>
    <name evidence="20" type="ORF">C2845_PM01G48320</name>
</gene>
<keyword evidence="10 17" id="KW-1015">Disulfide bond</keyword>
<evidence type="ECO:0000256" key="17">
    <source>
        <dbReference type="PIRSR" id="PIRSR600823-5"/>
    </source>
</evidence>
<keyword evidence="21" id="KW-1185">Reference proteome</keyword>
<feature type="domain" description="Plant heme peroxidase family profile" evidence="19">
    <location>
        <begin position="133"/>
        <end position="411"/>
    </location>
</feature>
<feature type="active site" description="Proton acceptor" evidence="13">
    <location>
        <position position="153"/>
    </location>
</feature>
<dbReference type="SUPFAM" id="SSF48113">
    <property type="entry name" value="Heme-dependent peroxidases"/>
    <property type="match status" value="1"/>
</dbReference>
<dbReference type="PRINTS" id="PR00461">
    <property type="entry name" value="PLPEROXIDASE"/>
</dbReference>
<evidence type="ECO:0000256" key="2">
    <source>
        <dbReference type="ARBA" id="ARBA00004613"/>
    </source>
</evidence>
<evidence type="ECO:0000256" key="18">
    <source>
        <dbReference type="RuleBase" id="RU362060"/>
    </source>
</evidence>
<dbReference type="EMBL" id="PQIB02000001">
    <property type="protein sequence ID" value="RLN42358.1"/>
    <property type="molecule type" value="Genomic_DNA"/>
</dbReference>
<dbReference type="PROSITE" id="PS00436">
    <property type="entry name" value="PEROXIDASE_2"/>
    <property type="match status" value="1"/>
</dbReference>
<keyword evidence="4 18" id="KW-0575">Peroxidase</keyword>
<dbReference type="Gene3D" id="1.10.520.10">
    <property type="match status" value="1"/>
</dbReference>
<keyword evidence="9 15" id="KW-0408">Iron</keyword>
<evidence type="ECO:0000259" key="19">
    <source>
        <dbReference type="PROSITE" id="PS50873"/>
    </source>
</evidence>
<evidence type="ECO:0000256" key="10">
    <source>
        <dbReference type="ARBA" id="ARBA00023157"/>
    </source>
</evidence>
<dbReference type="AlphaFoldDB" id="A0A3L6TT29"/>
<evidence type="ECO:0000313" key="20">
    <source>
        <dbReference type="EMBL" id="RLN42358.1"/>
    </source>
</evidence>
<feature type="binding site" evidence="15">
    <location>
        <position position="161"/>
    </location>
    <ligand>
        <name>Ca(2+)</name>
        <dbReference type="ChEBI" id="CHEBI:29108"/>
        <label>1</label>
    </ligand>
</feature>
<dbReference type="GO" id="GO:0005576">
    <property type="term" value="C:extracellular region"/>
    <property type="evidence" value="ECO:0007669"/>
    <property type="project" value="UniProtKB-SubCell"/>
</dbReference>
<dbReference type="CDD" id="cd00693">
    <property type="entry name" value="secretory_peroxidase"/>
    <property type="match status" value="1"/>
</dbReference>
<keyword evidence="11" id="KW-0873">Pyrrolidone carboxylic acid</keyword>
<evidence type="ECO:0000256" key="7">
    <source>
        <dbReference type="ARBA" id="ARBA00022837"/>
    </source>
</evidence>
<feature type="disulfide bond" evidence="17">
    <location>
        <begin position="155"/>
        <end position="160"/>
    </location>
</feature>
<dbReference type="InterPro" id="IPR000823">
    <property type="entry name" value="Peroxidase_pln"/>
</dbReference>
<evidence type="ECO:0000256" key="14">
    <source>
        <dbReference type="PIRSR" id="PIRSR600823-2"/>
    </source>
</evidence>
<feature type="binding site" evidence="15">
    <location>
        <position position="172"/>
    </location>
    <ligand>
        <name>Ca(2+)</name>
        <dbReference type="ChEBI" id="CHEBI:29108"/>
        <label>1</label>
    </ligand>
</feature>
<keyword evidence="18" id="KW-0964">Secreted</keyword>
<dbReference type="Pfam" id="PF00141">
    <property type="entry name" value="peroxidase"/>
    <property type="match status" value="1"/>
</dbReference>
<comment type="caution">
    <text evidence="20">The sequence shown here is derived from an EMBL/GenBank/DDBJ whole genome shotgun (WGS) entry which is preliminary data.</text>
</comment>
<evidence type="ECO:0000256" key="8">
    <source>
        <dbReference type="ARBA" id="ARBA00023002"/>
    </source>
</evidence>
<comment type="cofactor">
    <cofactor evidence="15 18">
        <name>heme b</name>
        <dbReference type="ChEBI" id="CHEBI:60344"/>
    </cofactor>
    <text evidence="15 18">Binds 1 heme b (iron(II)-protoporphyrin IX) group per subunit.</text>
</comment>
<dbReference type="InterPro" id="IPR033905">
    <property type="entry name" value="Secretory_peroxidase"/>
</dbReference>
<organism evidence="20 21">
    <name type="scientific">Panicum miliaceum</name>
    <name type="common">Proso millet</name>
    <name type="synonym">Broomcorn millet</name>
    <dbReference type="NCBI Taxonomy" id="4540"/>
    <lineage>
        <taxon>Eukaryota</taxon>
        <taxon>Viridiplantae</taxon>
        <taxon>Streptophyta</taxon>
        <taxon>Embryophyta</taxon>
        <taxon>Tracheophyta</taxon>
        <taxon>Spermatophyta</taxon>
        <taxon>Magnoliopsida</taxon>
        <taxon>Liliopsida</taxon>
        <taxon>Poales</taxon>
        <taxon>Poaceae</taxon>
        <taxon>PACMAD clade</taxon>
        <taxon>Panicoideae</taxon>
        <taxon>Panicodae</taxon>
        <taxon>Paniceae</taxon>
        <taxon>Panicinae</taxon>
        <taxon>Panicum</taxon>
        <taxon>Panicum sect. Panicum</taxon>
    </lineage>
</organism>
<evidence type="ECO:0000256" key="9">
    <source>
        <dbReference type="ARBA" id="ARBA00023004"/>
    </source>
</evidence>
<evidence type="ECO:0000256" key="16">
    <source>
        <dbReference type="PIRSR" id="PIRSR600823-4"/>
    </source>
</evidence>
<dbReference type="InterPro" id="IPR010255">
    <property type="entry name" value="Haem_peroxidase_sf"/>
</dbReference>
<evidence type="ECO:0000256" key="15">
    <source>
        <dbReference type="PIRSR" id="PIRSR600823-3"/>
    </source>
</evidence>
<accession>A0A3L6TT29</accession>
<comment type="catalytic activity">
    <reaction evidence="1 18">
        <text>2 a phenolic donor + H2O2 = 2 a phenolic radical donor + 2 H2O</text>
        <dbReference type="Rhea" id="RHEA:56136"/>
        <dbReference type="ChEBI" id="CHEBI:15377"/>
        <dbReference type="ChEBI" id="CHEBI:16240"/>
        <dbReference type="ChEBI" id="CHEBI:139520"/>
        <dbReference type="ChEBI" id="CHEBI:139521"/>
        <dbReference type="EC" id="1.11.1.7"/>
    </reaction>
</comment>
<dbReference type="GO" id="GO:0046872">
    <property type="term" value="F:metal ion binding"/>
    <property type="evidence" value="ECO:0007669"/>
    <property type="project" value="UniProtKB-UniRule"/>
</dbReference>
<protein>
    <recommendedName>
        <fullName evidence="18">Peroxidase</fullName>
        <ecNumber evidence="18">1.11.1.7</ecNumber>
    </recommendedName>
</protein>
<evidence type="ECO:0000313" key="21">
    <source>
        <dbReference type="Proteomes" id="UP000275267"/>
    </source>
</evidence>
<evidence type="ECO:0000256" key="11">
    <source>
        <dbReference type="ARBA" id="ARBA00023283"/>
    </source>
</evidence>
<evidence type="ECO:0000256" key="13">
    <source>
        <dbReference type="PIRSR" id="PIRSR600823-1"/>
    </source>
</evidence>